<proteinExistence type="predicted"/>
<keyword evidence="3" id="KW-1185">Reference proteome</keyword>
<evidence type="ECO:0000259" key="1">
    <source>
        <dbReference type="Pfam" id="PF04149"/>
    </source>
</evidence>
<dbReference type="Proteomes" id="UP000230407">
    <property type="component" value="Unassembled WGS sequence"/>
</dbReference>
<protein>
    <submittedName>
        <fullName evidence="2">DUF397 domain-containing protein</fullName>
    </submittedName>
</protein>
<gene>
    <name evidence="2" type="ORF">CUT44_10650</name>
</gene>
<organism evidence="2 3">
    <name type="scientific">Streptomyces carminius</name>
    <dbReference type="NCBI Taxonomy" id="2665496"/>
    <lineage>
        <taxon>Bacteria</taxon>
        <taxon>Bacillati</taxon>
        <taxon>Actinomycetota</taxon>
        <taxon>Actinomycetes</taxon>
        <taxon>Kitasatosporales</taxon>
        <taxon>Streptomycetaceae</taxon>
        <taxon>Streptomyces</taxon>
    </lineage>
</organism>
<sequence length="74" mass="7873">MESNPPIAGRTSLTWVKSSASSAEGACVEVTAAPPGRTAVRDSKHPERTPLLFPSAQWAAFLDGLHGGRFERLP</sequence>
<dbReference type="Pfam" id="PF04149">
    <property type="entry name" value="DUF397"/>
    <property type="match status" value="1"/>
</dbReference>
<feature type="domain" description="DUF397" evidence="1">
    <location>
        <begin position="13"/>
        <end position="65"/>
    </location>
</feature>
<evidence type="ECO:0000313" key="2">
    <source>
        <dbReference type="EMBL" id="PJE97601.1"/>
    </source>
</evidence>
<accession>A0A2M8M069</accession>
<dbReference type="AlphaFoldDB" id="A0A2M8M069"/>
<dbReference type="InterPro" id="IPR007278">
    <property type="entry name" value="DUF397"/>
</dbReference>
<evidence type="ECO:0000313" key="3">
    <source>
        <dbReference type="Proteomes" id="UP000230407"/>
    </source>
</evidence>
<name>A0A2M8M069_9ACTN</name>
<comment type="caution">
    <text evidence="2">The sequence shown here is derived from an EMBL/GenBank/DDBJ whole genome shotgun (WGS) entry which is preliminary data.</text>
</comment>
<dbReference type="RefSeq" id="WP_100201691.1">
    <property type="nucleotide sequence ID" value="NZ_PGGW01000039.1"/>
</dbReference>
<dbReference type="EMBL" id="PGGW01000039">
    <property type="protein sequence ID" value="PJE97601.1"/>
    <property type="molecule type" value="Genomic_DNA"/>
</dbReference>
<reference evidence="2 3" key="1">
    <citation type="submission" date="2017-11" db="EMBL/GenBank/DDBJ databases">
        <title>Streptomyces carmine sp. nov., a novel actinomycete isolated from Sophora alopecuroides in Xinjiang, China.</title>
        <authorList>
            <person name="Wang Y."/>
            <person name="Luo X."/>
            <person name="Wan C."/>
            <person name="Zhang L."/>
        </authorList>
    </citation>
    <scope>NUCLEOTIDE SEQUENCE [LARGE SCALE GENOMIC DNA]</scope>
    <source>
        <strain evidence="2 3">TRM SA0054</strain>
    </source>
</reference>